<dbReference type="EMBL" id="BAAAZW010000011">
    <property type="protein sequence ID" value="GAA3968974.1"/>
    <property type="molecule type" value="Genomic_DNA"/>
</dbReference>
<name>A0ABP7PP94_9ACTN</name>
<keyword evidence="3" id="KW-0547">Nucleotide-binding</keyword>
<evidence type="ECO:0000256" key="1">
    <source>
        <dbReference type="SAM" id="MobiDB-lite"/>
    </source>
</evidence>
<feature type="compositionally biased region" description="Basic and acidic residues" evidence="1">
    <location>
        <begin position="1"/>
        <end position="10"/>
    </location>
</feature>
<feature type="region of interest" description="Disordered" evidence="1">
    <location>
        <begin position="1"/>
        <end position="20"/>
    </location>
</feature>
<dbReference type="Gene3D" id="3.40.50.300">
    <property type="entry name" value="P-loop containing nucleotide triphosphate hydrolases"/>
    <property type="match status" value="1"/>
</dbReference>
<keyword evidence="3" id="KW-0067">ATP-binding</keyword>
<dbReference type="InterPro" id="IPR003439">
    <property type="entry name" value="ABC_transporter-like_ATP-bd"/>
</dbReference>
<feature type="domain" description="ABC transporter" evidence="2">
    <location>
        <begin position="49"/>
        <end position="138"/>
    </location>
</feature>
<evidence type="ECO:0000313" key="3">
    <source>
        <dbReference type="EMBL" id="GAA3968974.1"/>
    </source>
</evidence>
<keyword evidence="4" id="KW-1185">Reference proteome</keyword>
<dbReference type="Proteomes" id="UP001418444">
    <property type="component" value="Unassembled WGS sequence"/>
</dbReference>
<protein>
    <submittedName>
        <fullName evidence="3">ATP-binding cassette domain-containing protein</fullName>
    </submittedName>
</protein>
<gene>
    <name evidence="3" type="ORF">GCM10022231_32600</name>
</gene>
<organism evidence="3 4">
    <name type="scientific">Gordonia caeni</name>
    <dbReference type="NCBI Taxonomy" id="1007097"/>
    <lineage>
        <taxon>Bacteria</taxon>
        <taxon>Bacillati</taxon>
        <taxon>Actinomycetota</taxon>
        <taxon>Actinomycetes</taxon>
        <taxon>Mycobacteriales</taxon>
        <taxon>Gordoniaceae</taxon>
        <taxon>Gordonia</taxon>
    </lineage>
</organism>
<dbReference type="Pfam" id="PF00005">
    <property type="entry name" value="ABC_tran"/>
    <property type="match status" value="1"/>
</dbReference>
<dbReference type="RefSeq" id="WP_344785570.1">
    <property type="nucleotide sequence ID" value="NZ_BAAAZW010000011.1"/>
</dbReference>
<sequence length="259" mass="28229">MSTDPERELGDPGYAAGDTAPIAPVREDDVLLDAEGIGVDASWGHIYGPVDLTIRRGGVSVLVGSGGRGRTALLLTLAGRMKPSTGTLTAFGRTNKAQNLFTNAAIGFIDQVDGIEQTIRVRDVLTEQLRWKAPWYKFVGVGNEDDLERLCRPAFGPLTLPTLDAYVEELPELTAALFRIAMANMRKPPLLVVGGVDNLTRDASTERLLDRLIDLGREQTVITADVNGVVPRPGITDVIEVTNLTDHEFVWLEREDQIL</sequence>
<evidence type="ECO:0000259" key="2">
    <source>
        <dbReference type="Pfam" id="PF00005"/>
    </source>
</evidence>
<comment type="caution">
    <text evidence="3">The sequence shown here is derived from an EMBL/GenBank/DDBJ whole genome shotgun (WGS) entry which is preliminary data.</text>
</comment>
<reference evidence="4" key="1">
    <citation type="journal article" date="2019" name="Int. J. Syst. Evol. Microbiol.">
        <title>The Global Catalogue of Microorganisms (GCM) 10K type strain sequencing project: providing services to taxonomists for standard genome sequencing and annotation.</title>
        <authorList>
            <consortium name="The Broad Institute Genomics Platform"/>
            <consortium name="The Broad Institute Genome Sequencing Center for Infectious Disease"/>
            <person name="Wu L."/>
            <person name="Ma J."/>
        </authorList>
    </citation>
    <scope>NUCLEOTIDE SEQUENCE [LARGE SCALE GENOMIC DNA]</scope>
    <source>
        <strain evidence="4">JCM 16923</strain>
    </source>
</reference>
<evidence type="ECO:0000313" key="4">
    <source>
        <dbReference type="Proteomes" id="UP001418444"/>
    </source>
</evidence>
<proteinExistence type="predicted"/>
<accession>A0ABP7PP94</accession>
<dbReference type="InterPro" id="IPR027417">
    <property type="entry name" value="P-loop_NTPase"/>
</dbReference>
<dbReference type="SUPFAM" id="SSF52540">
    <property type="entry name" value="P-loop containing nucleoside triphosphate hydrolases"/>
    <property type="match status" value="1"/>
</dbReference>
<dbReference type="GO" id="GO:0005524">
    <property type="term" value="F:ATP binding"/>
    <property type="evidence" value="ECO:0007669"/>
    <property type="project" value="UniProtKB-KW"/>
</dbReference>